<name>A0A316D647_9BACL</name>
<evidence type="ECO:0000313" key="1">
    <source>
        <dbReference type="EMBL" id="PWK10206.1"/>
    </source>
</evidence>
<organism evidence="1 2">
    <name type="scientific">Tumebacillus permanentifrigoris</name>
    <dbReference type="NCBI Taxonomy" id="378543"/>
    <lineage>
        <taxon>Bacteria</taxon>
        <taxon>Bacillati</taxon>
        <taxon>Bacillota</taxon>
        <taxon>Bacilli</taxon>
        <taxon>Bacillales</taxon>
        <taxon>Alicyclobacillaceae</taxon>
        <taxon>Tumebacillus</taxon>
    </lineage>
</organism>
<sequence length="50" mass="5591">MNIGLYRKVAAKASELHHRQLKMGNDEKAAGAKRIHDRFVQKISEASSAK</sequence>
<dbReference type="AlphaFoldDB" id="A0A316D647"/>
<evidence type="ECO:0000313" key="2">
    <source>
        <dbReference type="Proteomes" id="UP000245634"/>
    </source>
</evidence>
<comment type="caution">
    <text evidence="1">The sequence shown here is derived from an EMBL/GenBank/DDBJ whole genome shotgun (WGS) entry which is preliminary data.</text>
</comment>
<keyword evidence="2" id="KW-1185">Reference proteome</keyword>
<reference evidence="1 2" key="1">
    <citation type="submission" date="2018-05" db="EMBL/GenBank/DDBJ databases">
        <title>Genomic Encyclopedia of Type Strains, Phase IV (KMG-IV): sequencing the most valuable type-strain genomes for metagenomic binning, comparative biology and taxonomic classification.</title>
        <authorList>
            <person name="Goeker M."/>
        </authorList>
    </citation>
    <scope>NUCLEOTIDE SEQUENCE [LARGE SCALE GENOMIC DNA]</scope>
    <source>
        <strain evidence="1 2">DSM 18773</strain>
    </source>
</reference>
<proteinExistence type="predicted"/>
<gene>
    <name evidence="1" type="ORF">C7459_11227</name>
</gene>
<dbReference type="EMBL" id="QGGL01000012">
    <property type="protein sequence ID" value="PWK10206.1"/>
    <property type="molecule type" value="Genomic_DNA"/>
</dbReference>
<dbReference type="RefSeq" id="WP_170119466.1">
    <property type="nucleotide sequence ID" value="NZ_QGGL01000012.1"/>
</dbReference>
<protein>
    <submittedName>
        <fullName evidence="1">Uncharacterized protein</fullName>
    </submittedName>
</protein>
<dbReference type="Proteomes" id="UP000245634">
    <property type="component" value="Unassembled WGS sequence"/>
</dbReference>
<accession>A0A316D647</accession>